<keyword evidence="2" id="KW-1185">Reference proteome</keyword>
<proteinExistence type="predicted"/>
<dbReference type="Proteomes" id="UP001331561">
    <property type="component" value="Unassembled WGS sequence"/>
</dbReference>
<evidence type="ECO:0000313" key="1">
    <source>
        <dbReference type="EMBL" id="MEC5385187.1"/>
    </source>
</evidence>
<evidence type="ECO:0000313" key="2">
    <source>
        <dbReference type="Proteomes" id="UP001331561"/>
    </source>
</evidence>
<gene>
    <name evidence="1" type="ORF">VVD49_05595</name>
</gene>
<organism evidence="1 2">
    <name type="scientific">Uliginosibacterium silvisoli</name>
    <dbReference type="NCBI Taxonomy" id="3114758"/>
    <lineage>
        <taxon>Bacteria</taxon>
        <taxon>Pseudomonadati</taxon>
        <taxon>Pseudomonadota</taxon>
        <taxon>Betaproteobacteria</taxon>
        <taxon>Rhodocyclales</taxon>
        <taxon>Zoogloeaceae</taxon>
        <taxon>Uliginosibacterium</taxon>
    </lineage>
</organism>
<reference evidence="1 2" key="1">
    <citation type="submission" date="2024-01" db="EMBL/GenBank/DDBJ databases">
        <title>Uliginosibacterium soil sp. nov.</title>
        <authorList>
            <person name="Lv Y."/>
        </authorList>
    </citation>
    <scope>NUCLEOTIDE SEQUENCE [LARGE SCALE GENOMIC DNA]</scope>
    <source>
        <strain evidence="1 2">H3</strain>
    </source>
</reference>
<dbReference type="RefSeq" id="WP_327598148.1">
    <property type="nucleotide sequence ID" value="NZ_JAYXHS010000001.1"/>
</dbReference>
<sequence length="75" mass="8124">MNPITFEQVQQATARCLQAHPAVDAVLPRESRLLVELLGLMIYARSNAVDAASLSPATLDELRRWSAPAPLRAAA</sequence>
<dbReference type="EMBL" id="JAYXHS010000001">
    <property type="protein sequence ID" value="MEC5385187.1"/>
    <property type="molecule type" value="Genomic_DNA"/>
</dbReference>
<accession>A0ABU6JZS4</accession>
<name>A0ABU6JZS4_9RHOO</name>
<comment type="caution">
    <text evidence="1">The sequence shown here is derived from an EMBL/GenBank/DDBJ whole genome shotgun (WGS) entry which is preliminary data.</text>
</comment>
<protein>
    <submittedName>
        <fullName evidence="1">Uncharacterized protein</fullName>
    </submittedName>
</protein>